<dbReference type="EMBL" id="JACBFH010000001">
    <property type="protein sequence ID" value="NYY88823.1"/>
    <property type="molecule type" value="Genomic_DNA"/>
</dbReference>
<name>A0A7Z0Q6Q8_9BRAD</name>
<dbReference type="EMBL" id="CP088280">
    <property type="protein sequence ID" value="UGX99470.1"/>
    <property type="molecule type" value="Genomic_DNA"/>
</dbReference>
<reference evidence="2 3" key="1">
    <citation type="journal article" date="2017" name="Syst. Appl. Microbiol.">
        <title>Soybeans inoculated with root zone soils of Canadian native legumes harbour diverse and novel Bradyrhizobium spp. that possess agricultural potential.</title>
        <authorList>
            <person name="Bromfield E.S.P."/>
            <person name="Cloutier S."/>
            <person name="Tambong J.T."/>
            <person name="Tran Thi T.V."/>
        </authorList>
    </citation>
    <scope>NUCLEOTIDE SEQUENCE [LARGE SCALE GENOMIC DNA]</scope>
    <source>
        <strain evidence="2 3">323S2</strain>
    </source>
</reference>
<dbReference type="AlphaFoldDB" id="A0A7Z0Q6Q8"/>
<sequence>MSAAKAEPVTIASAVANKATFFISIPITSSTQSVSRKPPGPYDLTAKFRYRDNLAGRMRTVKQKSRASADFLGVLTIPQKVVRLCCFSITLFAFQSAQSRAD</sequence>
<dbReference type="RefSeq" id="WP_166340958.1">
    <property type="nucleotide sequence ID" value="NZ_CP088280.1"/>
</dbReference>
<reference evidence="2 3" key="3">
    <citation type="journal article" date="2022" name="Int. J. Syst. Evol. Microbiol.">
        <title>Strains of Bradyrhizobium barranii sp. nov. associated with legumes native to Canada are symbionts of soybeans and belong to different subspecies (subsp. barranii subsp. nov. and subsp. apii subsp. nov.) and symbiovars (sv. glycinearum and sv. septentrionale).</title>
        <authorList>
            <person name="Bromfield E.S.P."/>
            <person name="Cloutier S."/>
            <person name="Wasai-Hara S."/>
            <person name="Minamisawa K."/>
        </authorList>
    </citation>
    <scope>NUCLEOTIDE SEQUENCE [LARGE SCALE GENOMIC DNA]</scope>
    <source>
        <strain evidence="2 3">323S2</strain>
    </source>
</reference>
<organism evidence="1">
    <name type="scientific">Bradyrhizobium barranii subsp. barranii</name>
    <dbReference type="NCBI Taxonomy" id="2823807"/>
    <lineage>
        <taxon>Bacteria</taxon>
        <taxon>Pseudomonadati</taxon>
        <taxon>Pseudomonadota</taxon>
        <taxon>Alphaproteobacteria</taxon>
        <taxon>Hyphomicrobiales</taxon>
        <taxon>Nitrobacteraceae</taxon>
        <taxon>Bradyrhizobium</taxon>
        <taxon>Bradyrhizobium barranii</taxon>
    </lineage>
</organism>
<evidence type="ECO:0000313" key="2">
    <source>
        <dbReference type="EMBL" id="UGX99470.1"/>
    </source>
</evidence>
<accession>A0A7Z0Q6Q8</accession>
<gene>
    <name evidence="2" type="ORF">G6321_00008015</name>
    <name evidence="1" type="ORF">G6321_10205</name>
</gene>
<evidence type="ECO:0000313" key="3">
    <source>
        <dbReference type="Proteomes" id="UP000564836"/>
    </source>
</evidence>
<dbReference type="Proteomes" id="UP000564836">
    <property type="component" value="Chromosome"/>
</dbReference>
<evidence type="ECO:0000313" key="1">
    <source>
        <dbReference type="EMBL" id="NYY88823.1"/>
    </source>
</evidence>
<protein>
    <submittedName>
        <fullName evidence="1">Uncharacterized protein</fullName>
    </submittedName>
</protein>
<proteinExistence type="predicted"/>
<reference evidence="1" key="2">
    <citation type="submission" date="2020-06" db="EMBL/GenBank/DDBJ databases">
        <title>Whole Genome Sequence of Bradyrhizobium sp. Strain 323S2.</title>
        <authorList>
            <person name="Bromfield E.S.P."/>
        </authorList>
    </citation>
    <scope>NUCLEOTIDE SEQUENCE [LARGE SCALE GENOMIC DNA]</scope>
    <source>
        <strain evidence="1">323S2</strain>
    </source>
</reference>